<dbReference type="EC" id="2.7.11.1" evidence="1"/>
<evidence type="ECO:0000313" key="11">
    <source>
        <dbReference type="EMBL" id="GMG28745.1"/>
    </source>
</evidence>
<comment type="catalytic activity">
    <reaction evidence="8">
        <text>L-seryl-[protein] + ATP = O-phospho-L-seryl-[protein] + ADP + H(+)</text>
        <dbReference type="Rhea" id="RHEA:17989"/>
        <dbReference type="Rhea" id="RHEA-COMP:9863"/>
        <dbReference type="Rhea" id="RHEA-COMP:11604"/>
        <dbReference type="ChEBI" id="CHEBI:15378"/>
        <dbReference type="ChEBI" id="CHEBI:29999"/>
        <dbReference type="ChEBI" id="CHEBI:30616"/>
        <dbReference type="ChEBI" id="CHEBI:83421"/>
        <dbReference type="ChEBI" id="CHEBI:456216"/>
        <dbReference type="EC" id="2.7.11.1"/>
    </reaction>
</comment>
<dbReference type="Gene3D" id="3.30.200.20">
    <property type="entry name" value="Phosphorylase Kinase, domain 1"/>
    <property type="match status" value="1"/>
</dbReference>
<dbReference type="InterPro" id="IPR000719">
    <property type="entry name" value="Prot_kinase_dom"/>
</dbReference>
<dbReference type="GO" id="GO:0004674">
    <property type="term" value="F:protein serine/threonine kinase activity"/>
    <property type="evidence" value="ECO:0007669"/>
    <property type="project" value="UniProtKB-KW"/>
</dbReference>
<feature type="domain" description="Protein kinase" evidence="10">
    <location>
        <begin position="1109"/>
        <end position="1482"/>
    </location>
</feature>
<feature type="region of interest" description="Disordered" evidence="9">
    <location>
        <begin position="163"/>
        <end position="191"/>
    </location>
</feature>
<dbReference type="EMBL" id="BSYA01000048">
    <property type="protein sequence ID" value="GMG28745.1"/>
    <property type="molecule type" value="Genomic_DNA"/>
</dbReference>
<dbReference type="PANTHER" id="PTHR47634">
    <property type="entry name" value="PROTEIN KINASE DOMAIN-CONTAINING PROTEIN-RELATED"/>
    <property type="match status" value="1"/>
</dbReference>
<organism evidence="11 12">
    <name type="scientific">Aspergillus oryzae</name>
    <name type="common">Yellow koji mold</name>
    <dbReference type="NCBI Taxonomy" id="5062"/>
    <lineage>
        <taxon>Eukaryota</taxon>
        <taxon>Fungi</taxon>
        <taxon>Dikarya</taxon>
        <taxon>Ascomycota</taxon>
        <taxon>Pezizomycotina</taxon>
        <taxon>Eurotiomycetes</taxon>
        <taxon>Eurotiomycetidae</taxon>
        <taxon>Eurotiales</taxon>
        <taxon>Aspergillaceae</taxon>
        <taxon>Aspergillus</taxon>
        <taxon>Aspergillus subgen. Circumdati</taxon>
    </lineage>
</organism>
<dbReference type="SMART" id="SM00220">
    <property type="entry name" value="S_TKc"/>
    <property type="match status" value="1"/>
</dbReference>
<evidence type="ECO:0000256" key="7">
    <source>
        <dbReference type="ARBA" id="ARBA00047899"/>
    </source>
</evidence>
<evidence type="ECO:0000259" key="10">
    <source>
        <dbReference type="PROSITE" id="PS50011"/>
    </source>
</evidence>
<dbReference type="PANTHER" id="PTHR47634:SF9">
    <property type="entry name" value="PROTEIN KINASE DOMAIN-CONTAINING PROTEIN-RELATED"/>
    <property type="match status" value="1"/>
</dbReference>
<dbReference type="GO" id="GO:0050684">
    <property type="term" value="P:regulation of mRNA processing"/>
    <property type="evidence" value="ECO:0007669"/>
    <property type="project" value="TreeGrafter"/>
</dbReference>
<evidence type="ECO:0000256" key="3">
    <source>
        <dbReference type="ARBA" id="ARBA00022679"/>
    </source>
</evidence>
<evidence type="ECO:0000256" key="2">
    <source>
        <dbReference type="ARBA" id="ARBA00022527"/>
    </source>
</evidence>
<keyword evidence="4" id="KW-0547">Nucleotide-binding</keyword>
<keyword evidence="2" id="KW-0723">Serine/threonine-protein kinase</keyword>
<reference evidence="11" key="1">
    <citation type="submission" date="2023-04" db="EMBL/GenBank/DDBJ databases">
        <title>Aspergillus oryzae NBRC 4228.</title>
        <authorList>
            <person name="Ichikawa N."/>
            <person name="Sato H."/>
            <person name="Tonouchi N."/>
        </authorList>
    </citation>
    <scope>NUCLEOTIDE SEQUENCE</scope>
    <source>
        <strain evidence="11">NBRC 4228</strain>
    </source>
</reference>
<dbReference type="CDD" id="cd05118">
    <property type="entry name" value="STKc_CMGC"/>
    <property type="match status" value="1"/>
</dbReference>
<gene>
    <name evidence="11" type="ORF">Aory04_000511300</name>
</gene>
<proteinExistence type="predicted"/>
<evidence type="ECO:0000256" key="5">
    <source>
        <dbReference type="ARBA" id="ARBA00022777"/>
    </source>
</evidence>
<dbReference type="GO" id="GO:0000245">
    <property type="term" value="P:spliceosomal complex assembly"/>
    <property type="evidence" value="ECO:0007669"/>
    <property type="project" value="TreeGrafter"/>
</dbReference>
<dbReference type="Pfam" id="PF00069">
    <property type="entry name" value="Pkinase"/>
    <property type="match status" value="1"/>
</dbReference>
<keyword evidence="3" id="KW-0808">Transferase</keyword>
<protein>
    <recommendedName>
        <fullName evidence="1">non-specific serine/threonine protein kinase</fullName>
        <ecNumber evidence="1">2.7.11.1</ecNumber>
    </recommendedName>
</protein>
<keyword evidence="5" id="KW-0418">Kinase</keyword>
<dbReference type="Proteomes" id="UP001165205">
    <property type="component" value="Unassembled WGS sequence"/>
</dbReference>
<dbReference type="GO" id="GO:0005524">
    <property type="term" value="F:ATP binding"/>
    <property type="evidence" value="ECO:0007669"/>
    <property type="project" value="UniProtKB-KW"/>
</dbReference>
<dbReference type="PROSITE" id="PS50011">
    <property type="entry name" value="PROTEIN_KINASE_DOM"/>
    <property type="match status" value="1"/>
</dbReference>
<feature type="region of interest" description="Disordered" evidence="9">
    <location>
        <begin position="113"/>
        <end position="132"/>
    </location>
</feature>
<evidence type="ECO:0000256" key="6">
    <source>
        <dbReference type="ARBA" id="ARBA00022840"/>
    </source>
</evidence>
<evidence type="ECO:0000256" key="8">
    <source>
        <dbReference type="ARBA" id="ARBA00048679"/>
    </source>
</evidence>
<keyword evidence="6" id="KW-0067">ATP-binding</keyword>
<sequence>MCSMVHALKRSRQPGCLHIVHSSSEVVIFPEIPSTMAPILPDNNYAYHSNAKVTIILSTGKYTIDDKFKFSTNACLIYAETIHIASSIKAPGQSIGLFCHTLTTPSRVTINVSGDEGRAGANGVDKDGGKGGDGQNAGNVWICVQSLPRENTFLNLEIKAYGGSGGRGGDSTSSQYDAKKSKGGDGGNGGNGVMDAARALVEIQKRPWPEQALCLTEPILSDSLPGYLSQEDTQLLGPLKSLHSVLRAIVRQLKILSGAGDSKEIQDTASSLIREVDTDLAANDKAPKNVTTDTFKSLQGILESIRSLNQKTPNLNATDILANAKKAIGTVVPQNDSKMISITENLQNTLLRTILDIETSVYDIAKFNSRGGRARNLHFQGTKRDADVWQAYIFPEQCQMLLNKADDLFFSSNTDDWKSANTIYNTLLARLQVLHDQGNSSSGLFSALEHLETELNVTYNPIEQLRLVYEQAISRRNRLLLGQDMFGHVDSWVPRLSFGFYAQSVEQRFEVLKSAEYLTAEYEEAFQKNNDLRTTVEKGISKMLDAQKEAEAKIDLLTSSNGPLVTGIYKISSLTKEVKTKRQLLTKKLTNIQFAAKQFDWTILLDAASTLVSLRADPKSIVDTVKQGYEIYKKGTDESTAKNLHGDAVKKEYIIDQLAQCSDTLESLEKAFTTRKDNQIEIDDPGALKIMATKGNIQKILREFKNAIVEKDKKDIESALDDYIAVTLNRNNAVLDYNSSLQLLFEASNAREYSKSQAESLGQRRHTLDPNTPAILFWLRKTRDNMRLQLMQRLNYESRAIRFWGLKKHLDYSSPGPLRSFIELRDGQSKLNAAYEDSLNSYANNIRVTWPREEKEKGLFYILSNAELKSFKQRQRLTTSKGDDGVYSASIRLEPGAPPFGPGRADVRINQVRLWLLGVEVKADNAGRKQLMVKIAHSGNETLENTDRQALGFSHDAVNIQFEYNTAKVQTPDDFKTDVVFGKQGLENDWSGGDSKPTASTFAAIGPFTEWRFSIRESENVGLDMGSILSGMARLSNFVGYFGVLKERQVHPPYSESTDPMVDQRIKPHSTGRKLDMIDIPYGISPPPTPPSRALADNEWKFEPITLPCEWVEDYRPGGYHPVVLGDIFNNGQYKILVSEISGSTTELRILRHITEVAPAEAGRHITRLLGEFEHHGPNGVHRCLVFEPMGPSVNTMVEELPQFKPRMRGMKIRYPLRMAKSILKQSLQALAFLHENGIAHGDFQPGNILFTLDDIGSTPEDVLRQEEDVQAESISPPVQRLDGKEDKWAPRYLCVAQSLVPFTYYAEGFKVKLSDMGGAYFFTDPPTKPVTPLGLRAPELILTGAVDNTLDIWSFGCLVFELITGQPLFCIPGSDFEDDDHLLSLTDRLGALPDELFKHWKTSSLYFTSERKLFNCQLGGVAPGGEPLMVEQTSMEELFDQAGPDLDEEEARKVKALIRWILQYDPAKRPSPAEILSDPWFCEIDVESESARV</sequence>
<accession>A0AAN5BWH4</accession>
<evidence type="ECO:0000313" key="12">
    <source>
        <dbReference type="Proteomes" id="UP001165205"/>
    </source>
</evidence>
<dbReference type="InterPro" id="IPR011009">
    <property type="entry name" value="Kinase-like_dom_sf"/>
</dbReference>
<name>A0AAN5BWH4_ASPOZ</name>
<comment type="caution">
    <text evidence="11">The sequence shown here is derived from an EMBL/GenBank/DDBJ whole genome shotgun (WGS) entry which is preliminary data.</text>
</comment>
<comment type="catalytic activity">
    <reaction evidence="7">
        <text>L-threonyl-[protein] + ATP = O-phospho-L-threonyl-[protein] + ADP + H(+)</text>
        <dbReference type="Rhea" id="RHEA:46608"/>
        <dbReference type="Rhea" id="RHEA-COMP:11060"/>
        <dbReference type="Rhea" id="RHEA-COMP:11605"/>
        <dbReference type="ChEBI" id="CHEBI:15378"/>
        <dbReference type="ChEBI" id="CHEBI:30013"/>
        <dbReference type="ChEBI" id="CHEBI:30616"/>
        <dbReference type="ChEBI" id="CHEBI:61977"/>
        <dbReference type="ChEBI" id="CHEBI:456216"/>
        <dbReference type="EC" id="2.7.11.1"/>
    </reaction>
</comment>
<evidence type="ECO:0000256" key="1">
    <source>
        <dbReference type="ARBA" id="ARBA00012513"/>
    </source>
</evidence>
<evidence type="ECO:0000256" key="9">
    <source>
        <dbReference type="SAM" id="MobiDB-lite"/>
    </source>
</evidence>
<evidence type="ECO:0000256" key="4">
    <source>
        <dbReference type="ARBA" id="ARBA00022741"/>
    </source>
</evidence>
<dbReference type="InterPro" id="IPR051334">
    <property type="entry name" value="SRPK"/>
</dbReference>
<dbReference type="SUPFAM" id="SSF56112">
    <property type="entry name" value="Protein kinase-like (PK-like)"/>
    <property type="match status" value="1"/>
</dbReference>
<dbReference type="Gene3D" id="1.10.510.10">
    <property type="entry name" value="Transferase(Phosphotransferase) domain 1"/>
    <property type="match status" value="1"/>
</dbReference>